<keyword evidence="2" id="KW-1185">Reference proteome</keyword>
<evidence type="ECO:0000313" key="1">
    <source>
        <dbReference type="EMBL" id="KAI3703035.1"/>
    </source>
</evidence>
<sequence>MLKIPDQQVVGHEAGVGKLGPFIDDSGRFYKPLESDKCGSEEVAFYESFSSNNEVPEHIRRFFPFFYGTKVMKASTGSEHPHIVLQDIASSSVNPSIMDIKIGARTWAPETFEAYVAKCLRKDRESTSIPLGFRVSGLRVYISDESGIYKPDRDAIRKSSPTDVKLLLRKFISSNPSAEMETDPDCSLASSVYGGPNGILAQLLELKAWFEDQTIYHFYACSILFMYEKGLALKGASSNAEVKLIDFAHVTEGQGIIDHNFLGGLCSLIKFISDILTKTTKLTVENGQIEQEES</sequence>
<dbReference type="Proteomes" id="UP001055879">
    <property type="component" value="Linkage Group LG09"/>
</dbReference>
<name>A0ACB9A095_ARCLA</name>
<accession>A0ACB9A095</accession>
<comment type="caution">
    <text evidence="1">The sequence shown here is derived from an EMBL/GenBank/DDBJ whole genome shotgun (WGS) entry which is preliminary data.</text>
</comment>
<reference evidence="2" key="1">
    <citation type="journal article" date="2022" name="Mol. Ecol. Resour.">
        <title>The genomes of chicory, endive, great burdock and yacon provide insights into Asteraceae palaeo-polyploidization history and plant inulin production.</title>
        <authorList>
            <person name="Fan W."/>
            <person name="Wang S."/>
            <person name="Wang H."/>
            <person name="Wang A."/>
            <person name="Jiang F."/>
            <person name="Liu H."/>
            <person name="Zhao H."/>
            <person name="Xu D."/>
            <person name="Zhang Y."/>
        </authorList>
    </citation>
    <scope>NUCLEOTIDE SEQUENCE [LARGE SCALE GENOMIC DNA]</scope>
    <source>
        <strain evidence="2">cv. Niubang</strain>
    </source>
</reference>
<gene>
    <name evidence="1" type="ORF">L6452_28789</name>
</gene>
<protein>
    <submittedName>
        <fullName evidence="1">Uncharacterized protein</fullName>
    </submittedName>
</protein>
<dbReference type="EMBL" id="CM042055">
    <property type="protein sequence ID" value="KAI3703035.1"/>
    <property type="molecule type" value="Genomic_DNA"/>
</dbReference>
<evidence type="ECO:0000313" key="2">
    <source>
        <dbReference type="Proteomes" id="UP001055879"/>
    </source>
</evidence>
<proteinExistence type="predicted"/>
<organism evidence="1 2">
    <name type="scientific">Arctium lappa</name>
    <name type="common">Greater burdock</name>
    <name type="synonym">Lappa major</name>
    <dbReference type="NCBI Taxonomy" id="4217"/>
    <lineage>
        <taxon>Eukaryota</taxon>
        <taxon>Viridiplantae</taxon>
        <taxon>Streptophyta</taxon>
        <taxon>Embryophyta</taxon>
        <taxon>Tracheophyta</taxon>
        <taxon>Spermatophyta</taxon>
        <taxon>Magnoliopsida</taxon>
        <taxon>eudicotyledons</taxon>
        <taxon>Gunneridae</taxon>
        <taxon>Pentapetalae</taxon>
        <taxon>asterids</taxon>
        <taxon>campanulids</taxon>
        <taxon>Asterales</taxon>
        <taxon>Asteraceae</taxon>
        <taxon>Carduoideae</taxon>
        <taxon>Cardueae</taxon>
        <taxon>Arctiinae</taxon>
        <taxon>Arctium</taxon>
    </lineage>
</organism>
<reference evidence="1 2" key="2">
    <citation type="journal article" date="2022" name="Mol. Ecol. Resour.">
        <title>The genomes of chicory, endive, great burdock and yacon provide insights into Asteraceae paleo-polyploidization history and plant inulin production.</title>
        <authorList>
            <person name="Fan W."/>
            <person name="Wang S."/>
            <person name="Wang H."/>
            <person name="Wang A."/>
            <person name="Jiang F."/>
            <person name="Liu H."/>
            <person name="Zhao H."/>
            <person name="Xu D."/>
            <person name="Zhang Y."/>
        </authorList>
    </citation>
    <scope>NUCLEOTIDE SEQUENCE [LARGE SCALE GENOMIC DNA]</scope>
    <source>
        <strain evidence="2">cv. Niubang</strain>
    </source>
</reference>